<reference evidence="2" key="1">
    <citation type="thesis" date="2020" institute="ProQuest LLC" country="789 East Eisenhower Parkway, Ann Arbor, MI, USA">
        <title>Comparative Genomics and Chromosome Evolution.</title>
        <authorList>
            <person name="Mudd A.B."/>
        </authorList>
    </citation>
    <scope>NUCLEOTIDE SEQUENCE</scope>
    <source>
        <strain evidence="2">HN-11 Male</strain>
        <tissue evidence="2">Kidney and liver</tissue>
    </source>
</reference>
<protein>
    <submittedName>
        <fullName evidence="2">Uncharacterized protein</fullName>
    </submittedName>
</protein>
<dbReference type="AlphaFoldDB" id="A0A8J6K3Y2"/>
<organism evidence="2 3">
    <name type="scientific">Eleutherodactylus coqui</name>
    <name type="common">Puerto Rican coqui</name>
    <dbReference type="NCBI Taxonomy" id="57060"/>
    <lineage>
        <taxon>Eukaryota</taxon>
        <taxon>Metazoa</taxon>
        <taxon>Chordata</taxon>
        <taxon>Craniata</taxon>
        <taxon>Vertebrata</taxon>
        <taxon>Euteleostomi</taxon>
        <taxon>Amphibia</taxon>
        <taxon>Batrachia</taxon>
        <taxon>Anura</taxon>
        <taxon>Neobatrachia</taxon>
        <taxon>Hyloidea</taxon>
        <taxon>Eleutherodactylidae</taxon>
        <taxon>Eleutherodactylinae</taxon>
        <taxon>Eleutherodactylus</taxon>
        <taxon>Eleutherodactylus</taxon>
    </lineage>
</organism>
<name>A0A8J6K3Y2_ELECQ</name>
<keyword evidence="1" id="KW-0472">Membrane</keyword>
<proteinExistence type="predicted"/>
<keyword evidence="3" id="KW-1185">Reference proteome</keyword>
<comment type="caution">
    <text evidence="2">The sequence shown here is derived from an EMBL/GenBank/DDBJ whole genome shotgun (WGS) entry which is preliminary data.</text>
</comment>
<evidence type="ECO:0000313" key="3">
    <source>
        <dbReference type="Proteomes" id="UP000770717"/>
    </source>
</evidence>
<sequence>MVWTTLMCMRALMGVVCIGEYLRYKVILILLFSRRNSLDRLQGIMCMRSDGCLAMCWCWQDSFLSIVNFTRKWLGLEFG</sequence>
<dbReference type="Proteomes" id="UP000770717">
    <property type="component" value="Unassembled WGS sequence"/>
</dbReference>
<evidence type="ECO:0000256" key="1">
    <source>
        <dbReference type="SAM" id="Phobius"/>
    </source>
</evidence>
<dbReference type="EMBL" id="WNTK01000009">
    <property type="protein sequence ID" value="KAG9478341.1"/>
    <property type="molecule type" value="Genomic_DNA"/>
</dbReference>
<keyword evidence="1" id="KW-0812">Transmembrane</keyword>
<gene>
    <name evidence="2" type="ORF">GDO78_013374</name>
</gene>
<evidence type="ECO:0000313" key="2">
    <source>
        <dbReference type="EMBL" id="KAG9478341.1"/>
    </source>
</evidence>
<accession>A0A8J6K3Y2</accession>
<keyword evidence="1" id="KW-1133">Transmembrane helix</keyword>
<feature type="transmembrane region" description="Helical" evidence="1">
    <location>
        <begin position="12"/>
        <end position="32"/>
    </location>
</feature>